<name>A0ABP7AST8_9ACTN</name>
<evidence type="ECO:0000313" key="2">
    <source>
        <dbReference type="Proteomes" id="UP001501074"/>
    </source>
</evidence>
<dbReference type="EMBL" id="BAAAZO010000013">
    <property type="protein sequence ID" value="GAA3639851.1"/>
    <property type="molecule type" value="Genomic_DNA"/>
</dbReference>
<organism evidence="1 2">
    <name type="scientific">Kineosporia mesophila</name>
    <dbReference type="NCBI Taxonomy" id="566012"/>
    <lineage>
        <taxon>Bacteria</taxon>
        <taxon>Bacillati</taxon>
        <taxon>Actinomycetota</taxon>
        <taxon>Actinomycetes</taxon>
        <taxon>Kineosporiales</taxon>
        <taxon>Kineosporiaceae</taxon>
        <taxon>Kineosporia</taxon>
    </lineage>
</organism>
<evidence type="ECO:0000313" key="1">
    <source>
        <dbReference type="EMBL" id="GAA3639851.1"/>
    </source>
</evidence>
<gene>
    <name evidence="1" type="ORF">GCM10022223_68760</name>
</gene>
<keyword evidence="2" id="KW-1185">Reference proteome</keyword>
<sequence>MRAGNGPAPSFVIDFALTSGLRARTSLGRFGDDVRELPYIVGPAATFRGQTVPAYRAVRHYCENPDRRPGIGR</sequence>
<reference evidence="2" key="1">
    <citation type="journal article" date="2019" name="Int. J. Syst. Evol. Microbiol.">
        <title>The Global Catalogue of Microorganisms (GCM) 10K type strain sequencing project: providing services to taxonomists for standard genome sequencing and annotation.</title>
        <authorList>
            <consortium name="The Broad Institute Genomics Platform"/>
            <consortium name="The Broad Institute Genome Sequencing Center for Infectious Disease"/>
            <person name="Wu L."/>
            <person name="Ma J."/>
        </authorList>
    </citation>
    <scope>NUCLEOTIDE SEQUENCE [LARGE SCALE GENOMIC DNA]</scope>
    <source>
        <strain evidence="2">JCM 16902</strain>
    </source>
</reference>
<protein>
    <submittedName>
        <fullName evidence="1">Uncharacterized protein</fullName>
    </submittedName>
</protein>
<accession>A0ABP7AST8</accession>
<dbReference type="Proteomes" id="UP001501074">
    <property type="component" value="Unassembled WGS sequence"/>
</dbReference>
<proteinExistence type="predicted"/>
<comment type="caution">
    <text evidence="1">The sequence shown here is derived from an EMBL/GenBank/DDBJ whole genome shotgun (WGS) entry which is preliminary data.</text>
</comment>
<dbReference type="RefSeq" id="WP_231486647.1">
    <property type="nucleotide sequence ID" value="NZ_BAAAZO010000013.1"/>
</dbReference>